<reference evidence="2" key="2">
    <citation type="submission" date="2020-05" db="UniProtKB">
        <authorList>
            <consortium name="EnsemblMetazoa"/>
        </authorList>
    </citation>
    <scope>IDENTIFICATION</scope>
</reference>
<evidence type="ECO:0000313" key="1">
    <source>
        <dbReference type="EMBL" id="KFB53001.1"/>
    </source>
</evidence>
<dbReference type="Proteomes" id="UP000030765">
    <property type="component" value="Unassembled WGS sequence"/>
</dbReference>
<dbReference type="EMBL" id="ATLV01026299">
    <property type="status" value="NOT_ANNOTATED_CDS"/>
    <property type="molecule type" value="Genomic_DNA"/>
</dbReference>
<organism evidence="1">
    <name type="scientific">Anopheles sinensis</name>
    <name type="common">Mosquito</name>
    <dbReference type="NCBI Taxonomy" id="74873"/>
    <lineage>
        <taxon>Eukaryota</taxon>
        <taxon>Metazoa</taxon>
        <taxon>Ecdysozoa</taxon>
        <taxon>Arthropoda</taxon>
        <taxon>Hexapoda</taxon>
        <taxon>Insecta</taxon>
        <taxon>Pterygota</taxon>
        <taxon>Neoptera</taxon>
        <taxon>Endopterygota</taxon>
        <taxon>Diptera</taxon>
        <taxon>Nematocera</taxon>
        <taxon>Culicoidea</taxon>
        <taxon>Culicidae</taxon>
        <taxon>Anophelinae</taxon>
        <taxon>Anopheles</taxon>
    </lineage>
</organism>
<reference evidence="1 3" key="1">
    <citation type="journal article" date="2014" name="BMC Genomics">
        <title>Genome sequence of Anopheles sinensis provides insight into genetics basis of mosquito competence for malaria parasites.</title>
        <authorList>
            <person name="Zhou D."/>
            <person name="Zhang D."/>
            <person name="Ding G."/>
            <person name="Shi L."/>
            <person name="Hou Q."/>
            <person name="Ye Y."/>
            <person name="Xu Y."/>
            <person name="Zhou H."/>
            <person name="Xiong C."/>
            <person name="Li S."/>
            <person name="Yu J."/>
            <person name="Hong S."/>
            <person name="Yu X."/>
            <person name="Zou P."/>
            <person name="Chen C."/>
            <person name="Chang X."/>
            <person name="Wang W."/>
            <person name="Lv Y."/>
            <person name="Sun Y."/>
            <person name="Ma L."/>
            <person name="Shen B."/>
            <person name="Zhu C."/>
        </authorList>
    </citation>
    <scope>NUCLEOTIDE SEQUENCE [LARGE SCALE GENOMIC DNA]</scope>
</reference>
<dbReference type="EnsemblMetazoa" id="ASIC021294-RA">
    <property type="protein sequence ID" value="ASIC021294-PA"/>
    <property type="gene ID" value="ASIC021294"/>
</dbReference>
<dbReference type="VEuPathDB" id="VectorBase:ASIC021294"/>
<sequence length="184" mass="20462">MIYFYLQLQSNSSANERTNLRTARGGGKVNGSETIVSLAQGKENAFSASSHVRVSPHSPIRPPLLSPRGHLLLPFVPYRSVGGRSFGARVVNYQLFIDYSLHFGSHCFRSEGQRFACGSHGPAPSVALVGESGQVQGERTKRCHGRHICDAMQFAPRYGVFQHHYQHQRDHQRYLMPSVCPLNG</sequence>
<proteinExistence type="predicted"/>
<name>A0A084WS07_ANOSI</name>
<gene>
    <name evidence="1" type="ORF">ZHAS_00021294</name>
</gene>
<evidence type="ECO:0000313" key="2">
    <source>
        <dbReference type="EnsemblMetazoa" id="ASIC021294-PA"/>
    </source>
</evidence>
<accession>A0A084WS07</accession>
<evidence type="ECO:0000313" key="3">
    <source>
        <dbReference type="Proteomes" id="UP000030765"/>
    </source>
</evidence>
<protein>
    <submittedName>
        <fullName evidence="1 2">Dihydroneopterin triphosphate pyrophosphatase</fullName>
    </submittedName>
</protein>
<keyword evidence="3" id="KW-1185">Reference proteome</keyword>
<dbReference type="AlphaFoldDB" id="A0A084WS07"/>
<dbReference type="EMBL" id="KE525409">
    <property type="protein sequence ID" value="KFB53001.1"/>
    <property type="molecule type" value="Genomic_DNA"/>
</dbReference>